<evidence type="ECO:0000259" key="5">
    <source>
        <dbReference type="PROSITE" id="PS50103"/>
    </source>
</evidence>
<evidence type="ECO:0000313" key="7">
    <source>
        <dbReference type="Proteomes" id="UP000799424"/>
    </source>
</evidence>
<dbReference type="InterPro" id="IPR036855">
    <property type="entry name" value="Znf_CCCH_sf"/>
</dbReference>
<evidence type="ECO:0000256" key="1">
    <source>
        <dbReference type="ARBA" id="ARBA00022723"/>
    </source>
</evidence>
<gene>
    <name evidence="6" type="ORF">CC86DRAFT_404563</name>
</gene>
<dbReference type="OrthoDB" id="415459at2759"/>
<dbReference type="Gene3D" id="4.10.1000.10">
    <property type="entry name" value="Zinc finger, CCCH-type"/>
    <property type="match status" value="1"/>
</dbReference>
<keyword evidence="2 4" id="KW-0863">Zinc-finger</keyword>
<proteinExistence type="predicted"/>
<feature type="domain" description="C3H1-type" evidence="5">
    <location>
        <begin position="55"/>
        <end position="82"/>
    </location>
</feature>
<dbReference type="Proteomes" id="UP000799424">
    <property type="component" value="Unassembled WGS sequence"/>
</dbReference>
<dbReference type="SMART" id="SM00356">
    <property type="entry name" value="ZnF_C3H1"/>
    <property type="match status" value="2"/>
</dbReference>
<feature type="zinc finger region" description="C3H1-type" evidence="4">
    <location>
        <begin position="55"/>
        <end position="82"/>
    </location>
</feature>
<dbReference type="GO" id="GO:0008270">
    <property type="term" value="F:zinc ion binding"/>
    <property type="evidence" value="ECO:0007669"/>
    <property type="project" value="UniProtKB-KW"/>
</dbReference>
<dbReference type="PROSITE" id="PS50103">
    <property type="entry name" value="ZF_C3H1"/>
    <property type="match status" value="1"/>
</dbReference>
<dbReference type="SUPFAM" id="SSF90229">
    <property type="entry name" value="CCCH zinc finger"/>
    <property type="match status" value="1"/>
</dbReference>
<dbReference type="EMBL" id="MU006222">
    <property type="protein sequence ID" value="KAF2828663.1"/>
    <property type="molecule type" value="Genomic_DNA"/>
</dbReference>
<evidence type="ECO:0000256" key="2">
    <source>
        <dbReference type="ARBA" id="ARBA00022771"/>
    </source>
</evidence>
<organism evidence="6 7">
    <name type="scientific">Ophiobolus disseminans</name>
    <dbReference type="NCBI Taxonomy" id="1469910"/>
    <lineage>
        <taxon>Eukaryota</taxon>
        <taxon>Fungi</taxon>
        <taxon>Dikarya</taxon>
        <taxon>Ascomycota</taxon>
        <taxon>Pezizomycotina</taxon>
        <taxon>Dothideomycetes</taxon>
        <taxon>Pleosporomycetidae</taxon>
        <taxon>Pleosporales</taxon>
        <taxon>Pleosporineae</taxon>
        <taxon>Phaeosphaeriaceae</taxon>
        <taxon>Ophiobolus</taxon>
    </lineage>
</organism>
<keyword evidence="7" id="KW-1185">Reference proteome</keyword>
<evidence type="ECO:0000313" key="6">
    <source>
        <dbReference type="EMBL" id="KAF2828663.1"/>
    </source>
</evidence>
<keyword evidence="3 4" id="KW-0862">Zinc</keyword>
<evidence type="ECO:0000256" key="3">
    <source>
        <dbReference type="ARBA" id="ARBA00022833"/>
    </source>
</evidence>
<reference evidence="6" key="1">
    <citation type="journal article" date="2020" name="Stud. Mycol.">
        <title>101 Dothideomycetes genomes: a test case for predicting lifestyles and emergence of pathogens.</title>
        <authorList>
            <person name="Haridas S."/>
            <person name="Albert R."/>
            <person name="Binder M."/>
            <person name="Bloem J."/>
            <person name="Labutti K."/>
            <person name="Salamov A."/>
            <person name="Andreopoulos B."/>
            <person name="Baker S."/>
            <person name="Barry K."/>
            <person name="Bills G."/>
            <person name="Bluhm B."/>
            <person name="Cannon C."/>
            <person name="Castanera R."/>
            <person name="Culley D."/>
            <person name="Daum C."/>
            <person name="Ezra D."/>
            <person name="Gonzalez J."/>
            <person name="Henrissat B."/>
            <person name="Kuo A."/>
            <person name="Liang C."/>
            <person name="Lipzen A."/>
            <person name="Lutzoni F."/>
            <person name="Magnuson J."/>
            <person name="Mondo S."/>
            <person name="Nolan M."/>
            <person name="Ohm R."/>
            <person name="Pangilinan J."/>
            <person name="Park H.-J."/>
            <person name="Ramirez L."/>
            <person name="Alfaro M."/>
            <person name="Sun H."/>
            <person name="Tritt A."/>
            <person name="Yoshinaga Y."/>
            <person name="Zwiers L.-H."/>
            <person name="Turgeon B."/>
            <person name="Goodwin S."/>
            <person name="Spatafora J."/>
            <person name="Crous P."/>
            <person name="Grigoriev I."/>
        </authorList>
    </citation>
    <scope>NUCLEOTIDE SEQUENCE</scope>
    <source>
        <strain evidence="6">CBS 113818</strain>
    </source>
</reference>
<sequence>MTDHDIDALYGPLETALDKHDCFLSDERRENQVASKRMVGGAGMRGERWLKNYKIKTQQPCTFFMAGNCAYHEKCAFSHDPELLRYGNAHAAPGHASRTVPNNPSPPSRRGTKLCRFFLLGQYRAGANYTFVHPPATQAHIRYELPARPVPLAQAVPEVSRRVPAMLGKRKRLPDGNWVDRNVEPRLEY</sequence>
<dbReference type="AlphaFoldDB" id="A0A6A7A681"/>
<name>A0A6A7A681_9PLEO</name>
<accession>A0A6A7A681</accession>
<evidence type="ECO:0000256" key="4">
    <source>
        <dbReference type="PROSITE-ProRule" id="PRU00723"/>
    </source>
</evidence>
<dbReference type="InterPro" id="IPR000571">
    <property type="entry name" value="Znf_CCCH"/>
</dbReference>
<protein>
    <recommendedName>
        <fullName evidence="5">C3H1-type domain-containing protein</fullName>
    </recommendedName>
</protein>
<keyword evidence="1 4" id="KW-0479">Metal-binding</keyword>